<dbReference type="CDD" id="cd12922">
    <property type="entry name" value="VKOR_5"/>
    <property type="match status" value="1"/>
</dbReference>
<feature type="compositionally biased region" description="Acidic residues" evidence="10">
    <location>
        <begin position="9"/>
        <end position="22"/>
    </location>
</feature>
<dbReference type="Pfam" id="PF07884">
    <property type="entry name" value="VKOR"/>
    <property type="match status" value="1"/>
</dbReference>
<keyword evidence="6" id="KW-0560">Oxidoreductase</keyword>
<evidence type="ECO:0000256" key="7">
    <source>
        <dbReference type="ARBA" id="ARBA00023136"/>
    </source>
</evidence>
<evidence type="ECO:0000256" key="9">
    <source>
        <dbReference type="ARBA" id="ARBA00023284"/>
    </source>
</evidence>
<evidence type="ECO:0000256" key="1">
    <source>
        <dbReference type="ARBA" id="ARBA00004141"/>
    </source>
</evidence>
<evidence type="ECO:0000256" key="4">
    <source>
        <dbReference type="ARBA" id="ARBA00022719"/>
    </source>
</evidence>
<evidence type="ECO:0000256" key="6">
    <source>
        <dbReference type="ARBA" id="ARBA00023002"/>
    </source>
</evidence>
<organism evidence="13 14">
    <name type="scientific">Nocardioides nanhaiensis</name>
    <dbReference type="NCBI Taxonomy" id="1476871"/>
    <lineage>
        <taxon>Bacteria</taxon>
        <taxon>Bacillati</taxon>
        <taxon>Actinomycetota</taxon>
        <taxon>Actinomycetes</taxon>
        <taxon>Propionibacteriales</taxon>
        <taxon>Nocardioidaceae</taxon>
        <taxon>Nocardioides</taxon>
    </lineage>
</organism>
<evidence type="ECO:0000256" key="11">
    <source>
        <dbReference type="SAM" id="Phobius"/>
    </source>
</evidence>
<dbReference type="RefSeq" id="WP_345266978.1">
    <property type="nucleotide sequence ID" value="NZ_BAABIM010000003.1"/>
</dbReference>
<feature type="transmembrane region" description="Helical" evidence="11">
    <location>
        <begin position="196"/>
        <end position="220"/>
    </location>
</feature>
<feature type="region of interest" description="Disordered" evidence="10">
    <location>
        <begin position="1"/>
        <end position="22"/>
    </location>
</feature>
<dbReference type="InterPro" id="IPR041714">
    <property type="entry name" value="VKOR_Actinobacteria"/>
</dbReference>
<evidence type="ECO:0000259" key="12">
    <source>
        <dbReference type="SMART" id="SM00756"/>
    </source>
</evidence>
<keyword evidence="9" id="KW-0676">Redox-active center</keyword>
<keyword evidence="7 11" id="KW-0472">Membrane</keyword>
<evidence type="ECO:0000256" key="10">
    <source>
        <dbReference type="SAM" id="MobiDB-lite"/>
    </source>
</evidence>
<sequence>MSERQVLDEPVDDDLDGVDDGDLDQVDAPPFSDRALGWLLLVGGGVGWLAAFVLMIEKIALLEDSSYTPSCNLSPILSCGSVMITEQAEAFGFANPLLGITGFSIVTATGAAILAGARLRRWYWLGLQVGVLAGLAFVAWLVFQSLYRIGALCPYCMVVWAMTIPIAWYTTLRNARAGVLGAGVARSGVVRVLGQWHLLGVVALYAVVVVLAGEQFWYYWRTLL</sequence>
<keyword evidence="5 11" id="KW-1133">Transmembrane helix</keyword>
<keyword evidence="14" id="KW-1185">Reference proteome</keyword>
<evidence type="ECO:0000313" key="14">
    <source>
        <dbReference type="Proteomes" id="UP001500621"/>
    </source>
</evidence>
<keyword evidence="4" id="KW-0874">Quinone</keyword>
<dbReference type="InterPro" id="IPR012932">
    <property type="entry name" value="VKOR"/>
</dbReference>
<dbReference type="EMBL" id="BAABIM010000003">
    <property type="protein sequence ID" value="GAA4688899.1"/>
    <property type="molecule type" value="Genomic_DNA"/>
</dbReference>
<dbReference type="SMART" id="SM00756">
    <property type="entry name" value="VKc"/>
    <property type="match status" value="1"/>
</dbReference>
<reference evidence="14" key="1">
    <citation type="journal article" date="2019" name="Int. J. Syst. Evol. Microbiol.">
        <title>The Global Catalogue of Microorganisms (GCM) 10K type strain sequencing project: providing services to taxonomists for standard genome sequencing and annotation.</title>
        <authorList>
            <consortium name="The Broad Institute Genomics Platform"/>
            <consortium name="The Broad Institute Genome Sequencing Center for Infectious Disease"/>
            <person name="Wu L."/>
            <person name="Ma J."/>
        </authorList>
    </citation>
    <scope>NUCLEOTIDE SEQUENCE [LARGE SCALE GENOMIC DNA]</scope>
    <source>
        <strain evidence="14">JCM 18127</strain>
    </source>
</reference>
<keyword evidence="8" id="KW-1015">Disulfide bond</keyword>
<comment type="subcellular location">
    <subcellularLocation>
        <location evidence="1">Membrane</location>
        <topology evidence="1">Multi-pass membrane protein</topology>
    </subcellularLocation>
</comment>
<dbReference type="Proteomes" id="UP001500621">
    <property type="component" value="Unassembled WGS sequence"/>
</dbReference>
<feature type="transmembrane region" description="Helical" evidence="11">
    <location>
        <begin position="149"/>
        <end position="169"/>
    </location>
</feature>
<feature type="transmembrane region" description="Helical" evidence="11">
    <location>
        <begin position="35"/>
        <end position="55"/>
    </location>
</feature>
<comment type="similarity">
    <text evidence="2">Belongs to the VKOR family.</text>
</comment>
<feature type="domain" description="Vitamin K epoxide reductase" evidence="12">
    <location>
        <begin position="33"/>
        <end position="174"/>
    </location>
</feature>
<evidence type="ECO:0000313" key="13">
    <source>
        <dbReference type="EMBL" id="GAA4688899.1"/>
    </source>
</evidence>
<comment type="caution">
    <text evidence="13">The sequence shown here is derived from an EMBL/GenBank/DDBJ whole genome shotgun (WGS) entry which is preliminary data.</text>
</comment>
<dbReference type="Gene3D" id="1.20.1440.130">
    <property type="entry name" value="VKOR domain"/>
    <property type="match status" value="1"/>
</dbReference>
<gene>
    <name evidence="13" type="ORF">GCM10023226_28390</name>
</gene>
<keyword evidence="3 11" id="KW-0812">Transmembrane</keyword>
<name>A0ABP8WGT6_9ACTN</name>
<proteinExistence type="inferred from homology"/>
<evidence type="ECO:0000256" key="5">
    <source>
        <dbReference type="ARBA" id="ARBA00022989"/>
    </source>
</evidence>
<protein>
    <submittedName>
        <fullName evidence="13">Vitamin K epoxide reductase family protein</fullName>
    </submittedName>
</protein>
<feature type="transmembrane region" description="Helical" evidence="11">
    <location>
        <begin position="97"/>
        <end position="115"/>
    </location>
</feature>
<dbReference type="InterPro" id="IPR038354">
    <property type="entry name" value="VKOR_sf"/>
</dbReference>
<evidence type="ECO:0000256" key="3">
    <source>
        <dbReference type="ARBA" id="ARBA00022692"/>
    </source>
</evidence>
<feature type="transmembrane region" description="Helical" evidence="11">
    <location>
        <begin position="122"/>
        <end position="143"/>
    </location>
</feature>
<evidence type="ECO:0000256" key="8">
    <source>
        <dbReference type="ARBA" id="ARBA00023157"/>
    </source>
</evidence>
<accession>A0ABP8WGT6</accession>
<evidence type="ECO:0000256" key="2">
    <source>
        <dbReference type="ARBA" id="ARBA00006214"/>
    </source>
</evidence>